<keyword evidence="10" id="KW-1133">Transmembrane helix</keyword>
<dbReference type="CDD" id="cd16917">
    <property type="entry name" value="HATPase_UhpB-NarQ-NarX-like"/>
    <property type="match status" value="1"/>
</dbReference>
<dbReference type="Pfam" id="PF02518">
    <property type="entry name" value="HATPase_c"/>
    <property type="match status" value="1"/>
</dbReference>
<dbReference type="InterPro" id="IPR036890">
    <property type="entry name" value="HATPase_C_sf"/>
</dbReference>
<evidence type="ECO:0000256" key="6">
    <source>
        <dbReference type="ARBA" id="ARBA00022777"/>
    </source>
</evidence>
<proteinExistence type="predicted"/>
<keyword evidence="4" id="KW-0808">Transferase</keyword>
<feature type="domain" description="Signal transduction histidine kinase subgroup 3 dimerisation and phosphoacceptor" evidence="12">
    <location>
        <begin position="191"/>
        <end position="256"/>
    </location>
</feature>
<evidence type="ECO:0000256" key="8">
    <source>
        <dbReference type="ARBA" id="ARBA00023012"/>
    </source>
</evidence>
<keyword evidence="5" id="KW-0547">Nucleotide-binding</keyword>
<evidence type="ECO:0000256" key="7">
    <source>
        <dbReference type="ARBA" id="ARBA00022840"/>
    </source>
</evidence>
<evidence type="ECO:0000256" key="3">
    <source>
        <dbReference type="ARBA" id="ARBA00022553"/>
    </source>
</evidence>
<dbReference type="PANTHER" id="PTHR24421">
    <property type="entry name" value="NITRATE/NITRITE SENSOR PROTEIN NARX-RELATED"/>
    <property type="match status" value="1"/>
</dbReference>
<evidence type="ECO:0000256" key="10">
    <source>
        <dbReference type="SAM" id="Phobius"/>
    </source>
</evidence>
<dbReference type="InterPro" id="IPR003594">
    <property type="entry name" value="HATPase_dom"/>
</dbReference>
<comment type="catalytic activity">
    <reaction evidence="1">
        <text>ATP + protein L-histidine = ADP + protein N-phospho-L-histidine.</text>
        <dbReference type="EC" id="2.7.13.3"/>
    </reaction>
</comment>
<dbReference type="Pfam" id="PF07730">
    <property type="entry name" value="HisKA_3"/>
    <property type="match status" value="1"/>
</dbReference>
<comment type="caution">
    <text evidence="14">The sequence shown here is derived from an EMBL/GenBank/DDBJ whole genome shotgun (WGS) entry which is preliminary data.</text>
</comment>
<feature type="domain" description="Histidine kinase/HSP90-like ATPase" evidence="11">
    <location>
        <begin position="301"/>
        <end position="391"/>
    </location>
</feature>
<dbReference type="RefSeq" id="WP_237820612.1">
    <property type="nucleotide sequence ID" value="NZ_JAKLTQ010000006.1"/>
</dbReference>
<organism evidence="14 15">
    <name type="scientific">Arthrobacter hankyongi</name>
    <dbReference type="NCBI Taxonomy" id="2904801"/>
    <lineage>
        <taxon>Bacteria</taxon>
        <taxon>Bacillati</taxon>
        <taxon>Actinomycetota</taxon>
        <taxon>Actinomycetes</taxon>
        <taxon>Micrococcales</taxon>
        <taxon>Micrococcaceae</taxon>
        <taxon>Arthrobacter</taxon>
    </lineage>
</organism>
<evidence type="ECO:0000259" key="13">
    <source>
        <dbReference type="Pfam" id="PF23539"/>
    </source>
</evidence>
<keyword evidence="15" id="KW-1185">Reference proteome</keyword>
<dbReference type="SUPFAM" id="SSF55874">
    <property type="entry name" value="ATPase domain of HSP90 chaperone/DNA topoisomerase II/histidine kinase"/>
    <property type="match status" value="1"/>
</dbReference>
<dbReference type="Gene3D" id="1.20.5.1930">
    <property type="match status" value="1"/>
</dbReference>
<dbReference type="Proteomes" id="UP001165368">
    <property type="component" value="Unassembled WGS sequence"/>
</dbReference>
<evidence type="ECO:0000313" key="14">
    <source>
        <dbReference type="EMBL" id="MCG2622380.1"/>
    </source>
</evidence>
<accession>A0ABS9L6S0</accession>
<dbReference type="PANTHER" id="PTHR24421:SF10">
    <property type="entry name" value="NITRATE_NITRITE SENSOR PROTEIN NARQ"/>
    <property type="match status" value="1"/>
</dbReference>
<feature type="coiled-coil region" evidence="9">
    <location>
        <begin position="166"/>
        <end position="193"/>
    </location>
</feature>
<gene>
    <name evidence="14" type="ORF">LVY72_10680</name>
</gene>
<dbReference type="EMBL" id="JAKLTQ010000006">
    <property type="protein sequence ID" value="MCG2622380.1"/>
    <property type="molecule type" value="Genomic_DNA"/>
</dbReference>
<feature type="transmembrane region" description="Helical" evidence="10">
    <location>
        <begin position="20"/>
        <end position="53"/>
    </location>
</feature>
<keyword evidence="9" id="KW-0175">Coiled coil</keyword>
<keyword evidence="3" id="KW-0597">Phosphoprotein</keyword>
<evidence type="ECO:0000256" key="2">
    <source>
        <dbReference type="ARBA" id="ARBA00012438"/>
    </source>
</evidence>
<dbReference type="InterPro" id="IPR050482">
    <property type="entry name" value="Sensor_HK_TwoCompSys"/>
</dbReference>
<keyword evidence="6 14" id="KW-0418">Kinase</keyword>
<sequence>MRLHHKLYGWLQANAAKVDLITMLLAFAVLALPYLAASPAAFVVATLLVLPLAWRRTRTWQAGAATAAVCLAQVLLGIDPAPAADVLVLVAVYSLAAYAPRWASLGGLALALLGGVLFIVRYWFMPGAVLTFGLVPMYVVGMIATEAVVLVAWAFGDLARTRRLAVQALRERARRLEIERQQERDLAAADERNHIAREMHDIVAHSLSVIITQADGARYASAQDPAVAGTTLATIAETGRGSLRDMRRLLGVLRGDETASTRPLPSLADVGTLVDTVRRSGLAVDYRVQGAARRPMPAGAELTAYRVVQEALTNVLKHAGPAASASVLLTWSARGLQLQVDDDGRGAGADPSGGGQGITGMAERLALYDGTVETGPRTGGGFRVTAFIPYTEA</sequence>
<evidence type="ECO:0000256" key="4">
    <source>
        <dbReference type="ARBA" id="ARBA00022679"/>
    </source>
</evidence>
<dbReference type="GO" id="GO:0016301">
    <property type="term" value="F:kinase activity"/>
    <property type="evidence" value="ECO:0007669"/>
    <property type="project" value="UniProtKB-KW"/>
</dbReference>
<dbReference type="Gene3D" id="3.30.565.10">
    <property type="entry name" value="Histidine kinase-like ATPase, C-terminal domain"/>
    <property type="match status" value="1"/>
</dbReference>
<keyword evidence="10" id="KW-0472">Membrane</keyword>
<protein>
    <recommendedName>
        <fullName evidence="2">histidine kinase</fullName>
        <ecNumber evidence="2">2.7.13.3</ecNumber>
    </recommendedName>
</protein>
<evidence type="ECO:0000256" key="1">
    <source>
        <dbReference type="ARBA" id="ARBA00000085"/>
    </source>
</evidence>
<keyword evidence="7" id="KW-0067">ATP-binding</keyword>
<dbReference type="Pfam" id="PF23539">
    <property type="entry name" value="DUF7134"/>
    <property type="match status" value="1"/>
</dbReference>
<dbReference type="InterPro" id="IPR055558">
    <property type="entry name" value="DUF7134"/>
</dbReference>
<dbReference type="InterPro" id="IPR011712">
    <property type="entry name" value="Sig_transdc_His_kin_sub3_dim/P"/>
</dbReference>
<evidence type="ECO:0000259" key="12">
    <source>
        <dbReference type="Pfam" id="PF07730"/>
    </source>
</evidence>
<keyword evidence="8" id="KW-0902">Two-component regulatory system</keyword>
<evidence type="ECO:0000256" key="5">
    <source>
        <dbReference type="ARBA" id="ARBA00022741"/>
    </source>
</evidence>
<dbReference type="EC" id="2.7.13.3" evidence="2"/>
<evidence type="ECO:0000313" key="15">
    <source>
        <dbReference type="Proteomes" id="UP001165368"/>
    </source>
</evidence>
<reference evidence="14" key="1">
    <citation type="submission" date="2022-01" db="EMBL/GenBank/DDBJ databases">
        <authorList>
            <person name="Jo J.-H."/>
            <person name="Im W.-T."/>
        </authorList>
    </citation>
    <scope>NUCLEOTIDE SEQUENCE</scope>
    <source>
        <strain evidence="14">I2-34</strain>
    </source>
</reference>
<feature type="domain" description="DUF7134" evidence="13">
    <location>
        <begin position="7"/>
        <end position="163"/>
    </location>
</feature>
<name>A0ABS9L6S0_9MICC</name>
<keyword evidence="10" id="KW-0812">Transmembrane</keyword>
<feature type="transmembrane region" description="Helical" evidence="10">
    <location>
        <begin position="130"/>
        <end position="155"/>
    </location>
</feature>
<evidence type="ECO:0000259" key="11">
    <source>
        <dbReference type="Pfam" id="PF02518"/>
    </source>
</evidence>
<evidence type="ECO:0000256" key="9">
    <source>
        <dbReference type="SAM" id="Coils"/>
    </source>
</evidence>
<feature type="transmembrane region" description="Helical" evidence="10">
    <location>
        <begin position="105"/>
        <end position="124"/>
    </location>
</feature>